<dbReference type="OrthoDB" id="4436468at2"/>
<feature type="compositionally biased region" description="Polar residues" evidence="7">
    <location>
        <begin position="18"/>
        <end position="34"/>
    </location>
</feature>
<evidence type="ECO:0000256" key="2">
    <source>
        <dbReference type="ARBA" id="ARBA00007441"/>
    </source>
</evidence>
<evidence type="ECO:0000256" key="4">
    <source>
        <dbReference type="ARBA" id="ARBA00022679"/>
    </source>
</evidence>
<dbReference type="Proteomes" id="UP000249166">
    <property type="component" value="Unassembled WGS sequence"/>
</dbReference>
<name>A0A328HG29_ARTGO</name>
<dbReference type="SUPFAM" id="SSF53383">
    <property type="entry name" value="PLP-dependent transferases"/>
    <property type="match status" value="1"/>
</dbReference>
<dbReference type="GO" id="GO:0008483">
    <property type="term" value="F:transaminase activity"/>
    <property type="evidence" value="ECO:0007669"/>
    <property type="project" value="UniProtKB-KW"/>
</dbReference>
<evidence type="ECO:0000313" key="9">
    <source>
        <dbReference type="EMBL" id="RAM36003.1"/>
    </source>
</evidence>
<dbReference type="InterPro" id="IPR015424">
    <property type="entry name" value="PyrdxlP-dep_Trfase"/>
</dbReference>
<comment type="cofactor">
    <cofactor evidence="1 6">
        <name>pyridoxal 5'-phosphate</name>
        <dbReference type="ChEBI" id="CHEBI:597326"/>
    </cofactor>
</comment>
<keyword evidence="4 6" id="KW-0808">Transferase</keyword>
<evidence type="ECO:0000256" key="5">
    <source>
        <dbReference type="ARBA" id="ARBA00022898"/>
    </source>
</evidence>
<dbReference type="AlphaFoldDB" id="A0A328HG29"/>
<dbReference type="PANTHER" id="PTHR46383:SF1">
    <property type="entry name" value="ASPARTATE AMINOTRANSFERASE"/>
    <property type="match status" value="1"/>
</dbReference>
<accession>A0A328HG29</accession>
<evidence type="ECO:0000256" key="6">
    <source>
        <dbReference type="RuleBase" id="RU000481"/>
    </source>
</evidence>
<feature type="region of interest" description="Disordered" evidence="7">
    <location>
        <begin position="1"/>
        <end position="34"/>
    </location>
</feature>
<gene>
    <name evidence="9" type="ORF">DBZ45_17800</name>
</gene>
<dbReference type="InterPro" id="IPR015421">
    <property type="entry name" value="PyrdxlP-dep_Trfase_major"/>
</dbReference>
<feature type="domain" description="Aminotransferase class I/classII large" evidence="8">
    <location>
        <begin position="125"/>
        <end position="483"/>
    </location>
</feature>
<evidence type="ECO:0000313" key="10">
    <source>
        <dbReference type="Proteomes" id="UP000249166"/>
    </source>
</evidence>
<evidence type="ECO:0000256" key="7">
    <source>
        <dbReference type="SAM" id="MobiDB-lite"/>
    </source>
</evidence>
<feature type="compositionally biased region" description="Basic and acidic residues" evidence="7">
    <location>
        <begin position="61"/>
        <end position="71"/>
    </location>
</feature>
<dbReference type="CDD" id="cd00609">
    <property type="entry name" value="AAT_like"/>
    <property type="match status" value="1"/>
</dbReference>
<feature type="region of interest" description="Disordered" evidence="7">
    <location>
        <begin position="46"/>
        <end position="71"/>
    </location>
</feature>
<evidence type="ECO:0000259" key="8">
    <source>
        <dbReference type="Pfam" id="PF00155"/>
    </source>
</evidence>
<keyword evidence="5" id="KW-0663">Pyridoxal phosphate</keyword>
<organism evidence="9 10">
    <name type="scientific">Arthrobacter globiformis</name>
    <dbReference type="NCBI Taxonomy" id="1665"/>
    <lineage>
        <taxon>Bacteria</taxon>
        <taxon>Bacillati</taxon>
        <taxon>Actinomycetota</taxon>
        <taxon>Actinomycetes</taxon>
        <taxon>Micrococcales</taxon>
        <taxon>Micrococcaceae</taxon>
        <taxon>Arthrobacter</taxon>
    </lineage>
</organism>
<reference evidence="9 10" key="1">
    <citation type="submission" date="2018-04" db="EMBL/GenBank/DDBJ databases">
        <title>Bacteria isolated from cave deposits of Manipur.</title>
        <authorList>
            <person name="Sahoo D."/>
            <person name="Sarangthem I."/>
            <person name="Nandeibam J."/>
        </authorList>
    </citation>
    <scope>NUCLEOTIDE SEQUENCE [LARGE SCALE GENOMIC DNA]</scope>
    <source>
        <strain evidence="10">mrc11</strain>
    </source>
</reference>
<dbReference type="InterPro" id="IPR015422">
    <property type="entry name" value="PyrdxlP-dep_Trfase_small"/>
</dbReference>
<sequence length="496" mass="52602">MDQKPIKAALSQGHLGRKSSSVFSTPENQSTQQLRLRRTSLISDRFSASGSAPHRSHKSAFHLERSGEQHRVDSVESHHSALQLQAKNGPAMSAARVSQRISAIAESATLAVDAKAKALKAAGRPVIGFGAGEPDFPTPDYIVQAAIDAASQPKYHRYSPAGGLPELKKAIAEKTFRDSGYKADPSQVLVTNGGKQAVYNTFATLVDPGDEVIVPTPFWTTYPEAIRLAGGVPVEVFAGPEQDYLVTVEQLEAAVTDRTKILLFVSPSNPTGSVYSPEQVAEIGKWAAAKGLWVVTDEIYEHLTYDGVPFTSIATAAPELGDKVVILNGVAKTYAMTGWRVGWMIGPADVIKAATNLQSHATSNVSNIPQIAALAAVSGPLTAVDEMKVAFDRRRKAIVAGLNAIEGVECPTPKGAFYVYADVRALLGKEFPTANGTARPETSAALAALILDEVEVAVVPGEAFGPSGFLRLSYALGDEDLATGVGRLQDFLGKAQ</sequence>
<evidence type="ECO:0000256" key="3">
    <source>
        <dbReference type="ARBA" id="ARBA00022576"/>
    </source>
</evidence>
<keyword evidence="3 6" id="KW-0032">Aminotransferase</keyword>
<proteinExistence type="inferred from homology"/>
<dbReference type="GO" id="GO:0030170">
    <property type="term" value="F:pyridoxal phosphate binding"/>
    <property type="evidence" value="ECO:0007669"/>
    <property type="project" value="InterPro"/>
</dbReference>
<dbReference type="PROSITE" id="PS00105">
    <property type="entry name" value="AA_TRANSFER_CLASS_1"/>
    <property type="match status" value="1"/>
</dbReference>
<dbReference type="EMBL" id="QLNP01000098">
    <property type="protein sequence ID" value="RAM36003.1"/>
    <property type="molecule type" value="Genomic_DNA"/>
</dbReference>
<dbReference type="GO" id="GO:0006520">
    <property type="term" value="P:amino acid metabolic process"/>
    <property type="evidence" value="ECO:0007669"/>
    <property type="project" value="InterPro"/>
</dbReference>
<dbReference type="Pfam" id="PF00155">
    <property type="entry name" value="Aminotran_1_2"/>
    <property type="match status" value="1"/>
</dbReference>
<dbReference type="PANTHER" id="PTHR46383">
    <property type="entry name" value="ASPARTATE AMINOTRANSFERASE"/>
    <property type="match status" value="1"/>
</dbReference>
<dbReference type="InterPro" id="IPR050596">
    <property type="entry name" value="AspAT/PAT-like"/>
</dbReference>
<dbReference type="InterPro" id="IPR004838">
    <property type="entry name" value="NHTrfase_class1_PyrdxlP-BS"/>
</dbReference>
<comment type="caution">
    <text evidence="9">The sequence shown here is derived from an EMBL/GenBank/DDBJ whole genome shotgun (WGS) entry which is preliminary data.</text>
</comment>
<dbReference type="InterPro" id="IPR004839">
    <property type="entry name" value="Aminotransferase_I/II_large"/>
</dbReference>
<dbReference type="FunFam" id="3.40.640.10:FF:000033">
    <property type="entry name" value="Aspartate aminotransferase"/>
    <property type="match status" value="1"/>
</dbReference>
<dbReference type="Gene3D" id="3.40.640.10">
    <property type="entry name" value="Type I PLP-dependent aspartate aminotransferase-like (Major domain)"/>
    <property type="match status" value="1"/>
</dbReference>
<dbReference type="EC" id="2.6.1.-" evidence="6"/>
<protein>
    <recommendedName>
        <fullName evidence="6">Aminotransferase</fullName>
        <ecNumber evidence="6">2.6.1.-</ecNumber>
    </recommendedName>
</protein>
<dbReference type="Gene3D" id="3.90.1150.10">
    <property type="entry name" value="Aspartate Aminotransferase, domain 1"/>
    <property type="match status" value="1"/>
</dbReference>
<evidence type="ECO:0000256" key="1">
    <source>
        <dbReference type="ARBA" id="ARBA00001933"/>
    </source>
</evidence>
<comment type="similarity">
    <text evidence="2 6">Belongs to the class-I pyridoxal-phosphate-dependent aminotransferase family.</text>
</comment>